<accession>A0A6N2Z018</accession>
<reference evidence="2 4" key="2">
    <citation type="submission" date="2021-10" db="EMBL/GenBank/DDBJ databases">
        <title>Collection of gut derived symbiotic bacterial strains cultured from healthy donors.</title>
        <authorList>
            <person name="Lin H."/>
            <person name="Littmann E."/>
            <person name="Claire K."/>
            <person name="Pamer E."/>
        </authorList>
    </citation>
    <scope>NUCLEOTIDE SEQUENCE [LARGE SCALE GENOMIC DNA]</scope>
    <source>
        <strain evidence="2 4">MSK.17.68</strain>
    </source>
</reference>
<dbReference type="PROSITE" id="PS51257">
    <property type="entry name" value="PROKAR_LIPOPROTEIN"/>
    <property type="match status" value="1"/>
</dbReference>
<evidence type="ECO:0000313" key="4">
    <source>
        <dbReference type="Proteomes" id="UP001299409"/>
    </source>
</evidence>
<feature type="chain" id="PRO_5039125170" description="Sporulation lipoprotein YhcN/YlaJ (Spore_YhcN_YlaJ)" evidence="1">
    <location>
        <begin position="23"/>
        <end position="141"/>
    </location>
</feature>
<name>A0A6N2Z018_9FIRM</name>
<protein>
    <recommendedName>
        <fullName evidence="5">Sporulation lipoprotein YhcN/YlaJ (Spore_YhcN_YlaJ)</fullName>
    </recommendedName>
</protein>
<proteinExistence type="predicted"/>
<dbReference type="AlphaFoldDB" id="A0A6N2Z018"/>
<dbReference type="RefSeq" id="WP_048926126.1">
    <property type="nucleotide sequence ID" value="NZ_CACRUE010000006.1"/>
</dbReference>
<evidence type="ECO:0000313" key="3">
    <source>
        <dbReference type="EMBL" id="VYT71476.1"/>
    </source>
</evidence>
<evidence type="ECO:0000256" key="1">
    <source>
        <dbReference type="SAM" id="SignalP"/>
    </source>
</evidence>
<evidence type="ECO:0008006" key="5">
    <source>
        <dbReference type="Google" id="ProtNLM"/>
    </source>
</evidence>
<dbReference type="Proteomes" id="UP001299409">
    <property type="component" value="Unassembled WGS sequence"/>
</dbReference>
<dbReference type="EMBL" id="JAJBMB010000002">
    <property type="protein sequence ID" value="MCB5445015.1"/>
    <property type="molecule type" value="Genomic_DNA"/>
</dbReference>
<keyword evidence="4" id="KW-1185">Reference proteome</keyword>
<dbReference type="EMBL" id="CACRUE010000006">
    <property type="protein sequence ID" value="VYT71476.1"/>
    <property type="molecule type" value="Genomic_DNA"/>
</dbReference>
<reference evidence="3" key="1">
    <citation type="submission" date="2019-11" db="EMBL/GenBank/DDBJ databases">
        <authorList>
            <person name="Feng L."/>
        </authorList>
    </citation>
    <scope>NUCLEOTIDE SEQUENCE</scope>
    <source>
        <strain evidence="3">IbartlettiiLFYP30</strain>
    </source>
</reference>
<gene>
    <name evidence="3" type="ORF">IBLFYP30_00985</name>
    <name evidence="2" type="ORF">LIP50_02225</name>
</gene>
<feature type="signal peptide" evidence="1">
    <location>
        <begin position="1"/>
        <end position="22"/>
    </location>
</feature>
<organism evidence="3">
    <name type="scientific">Intestinibacter bartlettii</name>
    <dbReference type="NCBI Taxonomy" id="261299"/>
    <lineage>
        <taxon>Bacteria</taxon>
        <taxon>Bacillati</taxon>
        <taxon>Bacillota</taxon>
        <taxon>Clostridia</taxon>
        <taxon>Peptostreptococcales</taxon>
        <taxon>Peptostreptococcaceae</taxon>
        <taxon>Intestinibacter</taxon>
    </lineage>
</organism>
<sequence>MKKYFLILVAVFICIFSFGCQQESQIKNYSIEEIETCLKEAKYNIDNEYDGLYDSGDKVLQIWLSVEDKTETSIYIISYKDEEYAKKICKQIEDDGFQQYIRKVNIVAIYSKDMYSNIEDILESILNCKPIDYESVILKLK</sequence>
<evidence type="ECO:0000313" key="2">
    <source>
        <dbReference type="EMBL" id="MCB5445015.1"/>
    </source>
</evidence>
<keyword evidence="1" id="KW-0732">Signal</keyword>